<dbReference type="NCBIfam" id="NF002348">
    <property type="entry name" value="PRK01310.1"/>
    <property type="match status" value="1"/>
</dbReference>
<evidence type="ECO:0000313" key="3">
    <source>
        <dbReference type="EMBL" id="BBF94711.1"/>
    </source>
</evidence>
<name>A0A348G578_9HYPH</name>
<proteinExistence type="inferred from homology"/>
<dbReference type="KEGG" id="blag:BLTE_33960"/>
<gene>
    <name evidence="3" type="ORF">BLTE_33960</name>
</gene>
<dbReference type="Proteomes" id="UP000266934">
    <property type="component" value="Chromosome"/>
</dbReference>
<dbReference type="AlphaFoldDB" id="A0A348G578"/>
<comment type="similarity">
    <text evidence="1 2">Belongs to the UPF0235 family.</text>
</comment>
<dbReference type="InterPro" id="IPR003746">
    <property type="entry name" value="DUF167"/>
</dbReference>
<sequence length="107" mass="10684">MAGEPPWRAIGGGLAVTVRLTPRGGRDALDGLAELSDGRRVVAARVRAVPEAGAANAALVALIAQSLGVARRDVEIVAGATGRLKTLHVTGDPAALAAALSNATEKA</sequence>
<dbReference type="RefSeq" id="WP_126401774.1">
    <property type="nucleotide sequence ID" value="NZ_AP018907.1"/>
</dbReference>
<dbReference type="EMBL" id="AP018907">
    <property type="protein sequence ID" value="BBF94711.1"/>
    <property type="molecule type" value="Genomic_DNA"/>
</dbReference>
<evidence type="ECO:0000256" key="2">
    <source>
        <dbReference type="HAMAP-Rule" id="MF_00634"/>
    </source>
</evidence>
<keyword evidence="4" id="KW-1185">Reference proteome</keyword>
<evidence type="ECO:0000256" key="1">
    <source>
        <dbReference type="ARBA" id="ARBA00010364"/>
    </source>
</evidence>
<dbReference type="OrthoDB" id="9801972at2"/>
<evidence type="ECO:0000313" key="4">
    <source>
        <dbReference type="Proteomes" id="UP000266934"/>
    </source>
</evidence>
<dbReference type="Pfam" id="PF02594">
    <property type="entry name" value="DUF167"/>
    <property type="match status" value="1"/>
</dbReference>
<dbReference type="SUPFAM" id="SSF69786">
    <property type="entry name" value="YggU-like"/>
    <property type="match status" value="1"/>
</dbReference>
<dbReference type="HAMAP" id="MF_00634">
    <property type="entry name" value="UPF0235"/>
    <property type="match status" value="1"/>
</dbReference>
<dbReference type="Gene3D" id="3.30.1200.10">
    <property type="entry name" value="YggU-like"/>
    <property type="match status" value="1"/>
</dbReference>
<accession>A0A348G578</accession>
<dbReference type="SMART" id="SM01152">
    <property type="entry name" value="DUF167"/>
    <property type="match status" value="1"/>
</dbReference>
<organism evidence="3 4">
    <name type="scientific">Blastochloris tepida</name>
    <dbReference type="NCBI Taxonomy" id="2233851"/>
    <lineage>
        <taxon>Bacteria</taxon>
        <taxon>Pseudomonadati</taxon>
        <taxon>Pseudomonadota</taxon>
        <taxon>Alphaproteobacteria</taxon>
        <taxon>Hyphomicrobiales</taxon>
        <taxon>Blastochloridaceae</taxon>
        <taxon>Blastochloris</taxon>
    </lineage>
</organism>
<dbReference type="InterPro" id="IPR036591">
    <property type="entry name" value="YggU-like_sf"/>
</dbReference>
<protein>
    <recommendedName>
        <fullName evidence="2">UPF0235 protein BLTE_33960</fullName>
    </recommendedName>
</protein>
<reference evidence="3 4" key="1">
    <citation type="submission" date="2018-08" db="EMBL/GenBank/DDBJ databases">
        <title>Complete genome sequencing of Blastochloris tepida GI.</title>
        <authorList>
            <person name="Tsukatani Y."/>
            <person name="Mori H."/>
        </authorList>
    </citation>
    <scope>NUCLEOTIDE SEQUENCE [LARGE SCALE GENOMIC DNA]</scope>
    <source>
        <strain evidence="3 4">GI</strain>
    </source>
</reference>
<dbReference type="NCBIfam" id="TIGR00251">
    <property type="entry name" value="DUF167 family protein"/>
    <property type="match status" value="1"/>
</dbReference>